<dbReference type="GO" id="GO:0030490">
    <property type="term" value="P:maturation of SSU-rRNA"/>
    <property type="evidence" value="ECO:0007669"/>
    <property type="project" value="TreeGrafter"/>
</dbReference>
<dbReference type="SUPFAM" id="SSF56112">
    <property type="entry name" value="Protein kinase-like (PK-like)"/>
    <property type="match status" value="1"/>
</dbReference>
<evidence type="ECO:0000256" key="2">
    <source>
        <dbReference type="ARBA" id="ARBA00009196"/>
    </source>
</evidence>
<dbReference type="GO" id="GO:0005634">
    <property type="term" value="C:nucleus"/>
    <property type="evidence" value="ECO:0007669"/>
    <property type="project" value="TreeGrafter"/>
</dbReference>
<dbReference type="OrthoDB" id="10258631at2759"/>
<dbReference type="GO" id="GO:0005829">
    <property type="term" value="C:cytosol"/>
    <property type="evidence" value="ECO:0007669"/>
    <property type="project" value="TreeGrafter"/>
</dbReference>
<dbReference type="InterPro" id="IPR000687">
    <property type="entry name" value="RIO_kinase"/>
</dbReference>
<organism evidence="17 18">
    <name type="scientific">Bremia lactucae</name>
    <name type="common">Lettuce downy mildew</name>
    <dbReference type="NCBI Taxonomy" id="4779"/>
    <lineage>
        <taxon>Eukaryota</taxon>
        <taxon>Sar</taxon>
        <taxon>Stramenopiles</taxon>
        <taxon>Oomycota</taxon>
        <taxon>Peronosporomycetes</taxon>
        <taxon>Peronosporales</taxon>
        <taxon>Peronosporaceae</taxon>
        <taxon>Bremia</taxon>
    </lineage>
</organism>
<comment type="caution">
    <text evidence="17">The sequence shown here is derived from an EMBL/GenBank/DDBJ whole genome shotgun (WGS) entry which is preliminary data.</text>
</comment>
<dbReference type="PANTHER" id="PTHR45852">
    <property type="entry name" value="SER/THR-PROTEIN KINASE RIO2"/>
    <property type="match status" value="1"/>
</dbReference>
<dbReference type="GO" id="GO:0005524">
    <property type="term" value="F:ATP binding"/>
    <property type="evidence" value="ECO:0007669"/>
    <property type="project" value="UniProtKB-KW"/>
</dbReference>
<evidence type="ECO:0000256" key="3">
    <source>
        <dbReference type="ARBA" id="ARBA00012513"/>
    </source>
</evidence>
<dbReference type="GO" id="GO:0030688">
    <property type="term" value="C:preribosome, small subunit precursor"/>
    <property type="evidence" value="ECO:0007669"/>
    <property type="project" value="TreeGrafter"/>
</dbReference>
<dbReference type="EMBL" id="SHOA02000220">
    <property type="protein sequence ID" value="TDH65106.1"/>
    <property type="molecule type" value="Genomic_DNA"/>
</dbReference>
<dbReference type="CDD" id="cd05144">
    <property type="entry name" value="RIO2_C"/>
    <property type="match status" value="1"/>
</dbReference>
<dbReference type="KEGG" id="blac:94350558"/>
<keyword evidence="4" id="KW-0723">Serine/threonine-protein kinase</keyword>
<dbReference type="Proteomes" id="UP000294530">
    <property type="component" value="Unassembled WGS sequence"/>
</dbReference>
<evidence type="ECO:0000256" key="11">
    <source>
        <dbReference type="ARBA" id="ARBA00047899"/>
    </source>
</evidence>
<dbReference type="AlphaFoldDB" id="A0A976FE86"/>
<name>A0A976FE86_BRELC</name>
<dbReference type="PANTHER" id="PTHR45852:SF1">
    <property type="entry name" value="SERINE_THREONINE-PROTEIN KINASE RIO2"/>
    <property type="match status" value="1"/>
</dbReference>
<evidence type="ECO:0000256" key="8">
    <source>
        <dbReference type="ARBA" id="ARBA00022777"/>
    </source>
</evidence>
<comment type="catalytic activity">
    <reaction evidence="11">
        <text>L-threonyl-[protein] + ATP = O-phospho-L-threonyl-[protein] + ADP + H(+)</text>
        <dbReference type="Rhea" id="RHEA:46608"/>
        <dbReference type="Rhea" id="RHEA-COMP:11060"/>
        <dbReference type="Rhea" id="RHEA-COMP:11605"/>
        <dbReference type="ChEBI" id="CHEBI:15378"/>
        <dbReference type="ChEBI" id="CHEBI:30013"/>
        <dbReference type="ChEBI" id="CHEBI:30616"/>
        <dbReference type="ChEBI" id="CHEBI:61977"/>
        <dbReference type="ChEBI" id="CHEBI:456216"/>
        <dbReference type="EC" id="2.7.11.1"/>
    </reaction>
</comment>
<dbReference type="Gene3D" id="1.10.510.10">
    <property type="entry name" value="Transferase(Phosphotransferase) domain 1"/>
    <property type="match status" value="1"/>
</dbReference>
<dbReference type="RefSeq" id="XP_067814605.1">
    <property type="nucleotide sequence ID" value="XM_067964887.1"/>
</dbReference>
<dbReference type="InterPro" id="IPR036390">
    <property type="entry name" value="WH_DNA-bd_sf"/>
</dbReference>
<keyword evidence="9" id="KW-0067">ATP-binding</keyword>
<dbReference type="GO" id="GO:0004674">
    <property type="term" value="F:protein serine/threonine kinase activity"/>
    <property type="evidence" value="ECO:0007669"/>
    <property type="project" value="UniProtKB-KW"/>
</dbReference>
<comment type="cofactor">
    <cofactor evidence="1">
        <name>Mg(2+)</name>
        <dbReference type="ChEBI" id="CHEBI:18420"/>
    </cofactor>
</comment>
<evidence type="ECO:0000256" key="1">
    <source>
        <dbReference type="ARBA" id="ARBA00001946"/>
    </source>
</evidence>
<dbReference type="FunFam" id="3.30.200.20:FF:000052">
    <property type="entry name" value="Serine/threonine-protein kinase RIO2"/>
    <property type="match status" value="1"/>
</dbReference>
<keyword evidence="8" id="KW-0418">Kinase</keyword>
<evidence type="ECO:0000256" key="14">
    <source>
        <dbReference type="ARBA" id="ARBA00068837"/>
    </source>
</evidence>
<evidence type="ECO:0000256" key="15">
    <source>
        <dbReference type="SAM" id="MobiDB-lite"/>
    </source>
</evidence>
<evidence type="ECO:0000256" key="5">
    <source>
        <dbReference type="ARBA" id="ARBA00022679"/>
    </source>
</evidence>
<dbReference type="Gene3D" id="1.10.10.10">
    <property type="entry name" value="Winged helix-like DNA-binding domain superfamily/Winged helix DNA-binding domain"/>
    <property type="match status" value="1"/>
</dbReference>
<feature type="region of interest" description="Disordered" evidence="15">
    <location>
        <begin position="338"/>
        <end position="439"/>
    </location>
</feature>
<dbReference type="EC" id="2.7.11.1" evidence="3"/>
<keyword evidence="6" id="KW-0479">Metal-binding</keyword>
<keyword evidence="10" id="KW-0460">Magnesium</keyword>
<dbReference type="FunFam" id="1.10.510.10:FF:000601">
    <property type="entry name" value="Atypical/RIO/RIO2 protein kinase"/>
    <property type="match status" value="1"/>
</dbReference>
<evidence type="ECO:0000256" key="13">
    <source>
        <dbReference type="ARBA" id="ARBA00068353"/>
    </source>
</evidence>
<gene>
    <name evidence="17" type="ORF">CCR75_006820</name>
</gene>
<dbReference type="SUPFAM" id="SSF46785">
    <property type="entry name" value="Winged helix' DNA-binding domain"/>
    <property type="match status" value="1"/>
</dbReference>
<dbReference type="Pfam" id="PF09202">
    <property type="entry name" value="Rio2_N"/>
    <property type="match status" value="1"/>
</dbReference>
<evidence type="ECO:0000256" key="7">
    <source>
        <dbReference type="ARBA" id="ARBA00022741"/>
    </source>
</evidence>
<dbReference type="FunFam" id="1.10.10.10:FF:000053">
    <property type="entry name" value="Serine/threonine-protein kinase RIO2"/>
    <property type="match status" value="1"/>
</dbReference>
<evidence type="ECO:0000256" key="4">
    <source>
        <dbReference type="ARBA" id="ARBA00022527"/>
    </source>
</evidence>
<evidence type="ECO:0000256" key="9">
    <source>
        <dbReference type="ARBA" id="ARBA00022840"/>
    </source>
</evidence>
<dbReference type="InterPro" id="IPR015285">
    <property type="entry name" value="RIO2_wHTH_N"/>
</dbReference>
<dbReference type="GeneID" id="94350558"/>
<dbReference type="InterPro" id="IPR011009">
    <property type="entry name" value="Kinase-like_dom_sf"/>
</dbReference>
<keyword evidence="7" id="KW-0547">Nucleotide-binding</keyword>
<evidence type="ECO:0000313" key="18">
    <source>
        <dbReference type="Proteomes" id="UP000294530"/>
    </source>
</evidence>
<comment type="similarity">
    <text evidence="2">Belongs to the protein kinase superfamily. RIO-type Ser/Thr kinase family.</text>
</comment>
<protein>
    <recommendedName>
        <fullName evidence="13">Serine/threonine-protein kinase RIO2</fullName>
        <ecNumber evidence="3">2.7.11.1</ecNumber>
    </recommendedName>
    <alternativeName>
        <fullName evidence="14">Serine/threonine-protein kinase rio2</fullName>
    </alternativeName>
</protein>
<feature type="domain" description="RIO kinase" evidence="16">
    <location>
        <begin position="64"/>
        <end position="293"/>
    </location>
</feature>
<evidence type="ECO:0000256" key="6">
    <source>
        <dbReference type="ARBA" id="ARBA00022723"/>
    </source>
</evidence>
<dbReference type="GO" id="GO:0046872">
    <property type="term" value="F:metal ion binding"/>
    <property type="evidence" value="ECO:0007669"/>
    <property type="project" value="UniProtKB-KW"/>
</dbReference>
<comment type="catalytic activity">
    <reaction evidence="12">
        <text>L-seryl-[protein] + ATP = O-phospho-L-seryl-[protein] + ADP + H(+)</text>
        <dbReference type="Rhea" id="RHEA:17989"/>
        <dbReference type="Rhea" id="RHEA-COMP:9863"/>
        <dbReference type="Rhea" id="RHEA-COMP:11604"/>
        <dbReference type="ChEBI" id="CHEBI:15378"/>
        <dbReference type="ChEBI" id="CHEBI:29999"/>
        <dbReference type="ChEBI" id="CHEBI:30616"/>
        <dbReference type="ChEBI" id="CHEBI:83421"/>
        <dbReference type="ChEBI" id="CHEBI:456216"/>
        <dbReference type="EC" id="2.7.11.1"/>
    </reaction>
</comment>
<reference evidence="17 18" key="1">
    <citation type="journal article" date="2021" name="Genome Biol.">
        <title>AFLAP: assembly-free linkage analysis pipeline using k-mers from genome sequencing data.</title>
        <authorList>
            <person name="Fletcher K."/>
            <person name="Zhang L."/>
            <person name="Gil J."/>
            <person name="Han R."/>
            <person name="Cavanaugh K."/>
            <person name="Michelmore R."/>
        </authorList>
    </citation>
    <scope>NUCLEOTIDE SEQUENCE [LARGE SCALE GENOMIC DNA]</scope>
    <source>
        <strain evidence="17 18">SF5</strain>
    </source>
</reference>
<proteinExistence type="inferred from homology"/>
<dbReference type="InterPro" id="IPR018934">
    <property type="entry name" value="RIO_dom"/>
</dbReference>
<evidence type="ECO:0000256" key="10">
    <source>
        <dbReference type="ARBA" id="ARBA00022842"/>
    </source>
</evidence>
<dbReference type="InterPro" id="IPR036388">
    <property type="entry name" value="WH-like_DNA-bd_sf"/>
</dbReference>
<accession>A0A976FE86</accession>
<keyword evidence="5" id="KW-0808">Transferase</keyword>
<dbReference type="InterPro" id="IPR030484">
    <property type="entry name" value="Rio2"/>
</dbReference>
<dbReference type="Gene3D" id="3.30.200.20">
    <property type="entry name" value="Phosphorylase Kinase, domain 1"/>
    <property type="match status" value="1"/>
</dbReference>
<dbReference type="Pfam" id="PF01163">
    <property type="entry name" value="RIO1"/>
    <property type="match status" value="1"/>
</dbReference>
<feature type="compositionally biased region" description="Acidic residues" evidence="15">
    <location>
        <begin position="377"/>
        <end position="391"/>
    </location>
</feature>
<evidence type="ECO:0000259" key="16">
    <source>
        <dbReference type="SMART" id="SM00090"/>
    </source>
</evidence>
<evidence type="ECO:0000256" key="12">
    <source>
        <dbReference type="ARBA" id="ARBA00048679"/>
    </source>
</evidence>
<dbReference type="SMART" id="SM00090">
    <property type="entry name" value="RIO"/>
    <property type="match status" value="1"/>
</dbReference>
<keyword evidence="18" id="KW-1185">Reference proteome</keyword>
<sequence>MKLDVTAMRYLTKEHFRVLTAIEMGMKDHEVVPVELITCIAKLRHGGLQKNLSHLLRNKLIAHDGNAYDGYRLTYSGYDFLALRVFLQRGHITGLGRQIGVGKESDIYLATQEDGTEVAMKFHRLGRTSFRAVKSKRDYLKNRKSVSWFYMSRLSAMKEYAFLKALYDRGFPTPTPIDCNRHAICMSLVDGCPLNQVRRLANSKDAYETSMSIVVRLAEYGLVHCDFNEFNIMIGHDGKITMIDFPQMISTSHPNAADLFDRDVHGLVKFFSRLQGGAYTPDVSEPRIPRLKDIVADEFIQLDDDVEASGFRKEFGEKVHDLCIDFIQLSIFSAHQNLDKSDSDRKQKGEGENQSDSSDDHEHEIEAITLNSQTDASDNDDGSGDSDEEAQDIAPIENQSIKQRVQRDRQARQKSGSMRRSRNSAKLSIKGKLYHKNEW</sequence>
<feature type="compositionally biased region" description="Basic and acidic residues" evidence="15">
    <location>
        <begin position="338"/>
        <end position="351"/>
    </location>
</feature>
<evidence type="ECO:0000313" key="17">
    <source>
        <dbReference type="EMBL" id="TDH65106.1"/>
    </source>
</evidence>